<protein>
    <submittedName>
        <fullName evidence="3">4Fe-4S binding protein</fullName>
    </submittedName>
</protein>
<feature type="transmembrane region" description="Helical" evidence="1">
    <location>
        <begin position="127"/>
        <end position="147"/>
    </location>
</feature>
<feature type="transmembrane region" description="Helical" evidence="1">
    <location>
        <begin position="12"/>
        <end position="33"/>
    </location>
</feature>
<name>A0ABY5Y3P9_9BACT</name>
<evidence type="ECO:0000256" key="1">
    <source>
        <dbReference type="SAM" id="Phobius"/>
    </source>
</evidence>
<evidence type="ECO:0000313" key="3">
    <source>
        <dbReference type="EMBL" id="UWX06012.1"/>
    </source>
</evidence>
<evidence type="ECO:0000259" key="2">
    <source>
        <dbReference type="Pfam" id="PF12801"/>
    </source>
</evidence>
<keyword evidence="1" id="KW-0472">Membrane</keyword>
<feature type="transmembrane region" description="Helical" evidence="1">
    <location>
        <begin position="91"/>
        <end position="107"/>
    </location>
</feature>
<dbReference type="InterPro" id="IPR017896">
    <property type="entry name" value="4Fe4S_Fe-S-bd"/>
</dbReference>
<keyword evidence="1" id="KW-1133">Transmembrane helix</keyword>
<gene>
    <name evidence="3" type="ORF">JBF11_01430</name>
</gene>
<accession>A0ABY5Y3P9</accession>
<dbReference type="Proteomes" id="UP001058120">
    <property type="component" value="Chromosome"/>
</dbReference>
<feature type="domain" description="4Fe-4S ferredoxin-type" evidence="2">
    <location>
        <begin position="40"/>
        <end position="70"/>
    </location>
</feature>
<keyword evidence="1" id="KW-0812">Transmembrane</keyword>
<keyword evidence="4" id="KW-1185">Reference proteome</keyword>
<organism evidence="3 4">
    <name type="scientific">Taurinivorans muris</name>
    <dbReference type="NCBI Taxonomy" id="2787751"/>
    <lineage>
        <taxon>Bacteria</taxon>
        <taxon>Pseudomonadati</taxon>
        <taxon>Thermodesulfobacteriota</taxon>
        <taxon>Desulfovibrionia</taxon>
        <taxon>Desulfovibrionales</taxon>
        <taxon>Desulfovibrionaceae</taxon>
        <taxon>Taurinivorans</taxon>
    </lineage>
</organism>
<sequence>MNKGNVFFIMRDIVRLFFVINFFVFMIILGLNTEIESEYVVLLSIVIAGPFFCGWACPFGGLSYFMAKLGAYLFPSKQFLFLRTVDFKLRYLRYVFLIFFLYLFIVLEVDYFGEHFEMYMFTLPSKIFLIAKYIAVILVSMFIPFFFSANICAGKRSFIIFFAE</sequence>
<proteinExistence type="predicted"/>
<dbReference type="EMBL" id="CP065938">
    <property type="protein sequence ID" value="UWX06012.1"/>
    <property type="molecule type" value="Genomic_DNA"/>
</dbReference>
<evidence type="ECO:0000313" key="4">
    <source>
        <dbReference type="Proteomes" id="UP001058120"/>
    </source>
</evidence>
<feature type="transmembrane region" description="Helical" evidence="1">
    <location>
        <begin position="39"/>
        <end position="67"/>
    </location>
</feature>
<reference evidence="3" key="1">
    <citation type="submission" date="2020-12" db="EMBL/GenBank/DDBJ databases">
        <title>Taurinivorans muris gen. nov., sp. nov., fundamental and realized metabolic niche of a ubiquitous sulfidogenic bacterium in the murine intestine.</title>
        <authorList>
            <person name="Ye H."/>
            <person name="Hanson B.T."/>
            <person name="Loy A."/>
        </authorList>
    </citation>
    <scope>NUCLEOTIDE SEQUENCE</scope>
    <source>
        <strain evidence="3">LT0009</strain>
    </source>
</reference>
<dbReference type="Pfam" id="PF12801">
    <property type="entry name" value="Fer4_5"/>
    <property type="match status" value="1"/>
</dbReference>